<sequence>MPDDDMVMGPCEIRSCQRPTQYKAQGQFWCYQDAPQSIRDYWWALSIPYVVKGAWAPYDEWESIIESAIELGPYGIVPEVNNAS</sequence>
<evidence type="ECO:0000313" key="1">
    <source>
        <dbReference type="EMBL" id="KKN29694.1"/>
    </source>
</evidence>
<dbReference type="AlphaFoldDB" id="A0A0F9PHN8"/>
<name>A0A0F9PHN8_9ZZZZ</name>
<accession>A0A0F9PHN8</accession>
<organism evidence="1">
    <name type="scientific">marine sediment metagenome</name>
    <dbReference type="NCBI Taxonomy" id="412755"/>
    <lineage>
        <taxon>unclassified sequences</taxon>
        <taxon>metagenomes</taxon>
        <taxon>ecological metagenomes</taxon>
    </lineage>
</organism>
<comment type="caution">
    <text evidence="1">The sequence shown here is derived from an EMBL/GenBank/DDBJ whole genome shotgun (WGS) entry which is preliminary data.</text>
</comment>
<protein>
    <submittedName>
        <fullName evidence="1">Uncharacterized protein</fullName>
    </submittedName>
</protein>
<gene>
    <name evidence="1" type="ORF">LCGC14_0841410</name>
</gene>
<dbReference type="EMBL" id="LAZR01002465">
    <property type="protein sequence ID" value="KKN29694.1"/>
    <property type="molecule type" value="Genomic_DNA"/>
</dbReference>
<proteinExistence type="predicted"/>
<reference evidence="1" key="1">
    <citation type="journal article" date="2015" name="Nature">
        <title>Complex archaea that bridge the gap between prokaryotes and eukaryotes.</title>
        <authorList>
            <person name="Spang A."/>
            <person name="Saw J.H."/>
            <person name="Jorgensen S.L."/>
            <person name="Zaremba-Niedzwiedzka K."/>
            <person name="Martijn J."/>
            <person name="Lind A.E."/>
            <person name="van Eijk R."/>
            <person name="Schleper C."/>
            <person name="Guy L."/>
            <person name="Ettema T.J."/>
        </authorList>
    </citation>
    <scope>NUCLEOTIDE SEQUENCE</scope>
</reference>